<dbReference type="SUPFAM" id="SSF141571">
    <property type="entry name" value="Pentapeptide repeat-like"/>
    <property type="match status" value="1"/>
</dbReference>
<dbReference type="Pfam" id="PF00805">
    <property type="entry name" value="Pentapeptide"/>
    <property type="match status" value="1"/>
</dbReference>
<proteinExistence type="predicted"/>
<name>A0A4P8XMH8_9BACL</name>
<dbReference type="AlphaFoldDB" id="A0A4P8XMH8"/>
<evidence type="ECO:0000313" key="2">
    <source>
        <dbReference type="Proteomes" id="UP000300879"/>
    </source>
</evidence>
<dbReference type="PANTHER" id="PTHR47200">
    <property type="entry name" value="THYLAKOID LUMENAL 15 KDA PROTEIN 1, CHLOROPLASTIC"/>
    <property type="match status" value="1"/>
</dbReference>
<accession>A0A4P8XMH8</accession>
<dbReference type="RefSeq" id="WP_138225850.1">
    <property type="nucleotide sequence ID" value="NZ_CP040396.1"/>
</dbReference>
<organism evidence="1 2">
    <name type="scientific">Paenibacillus algicola</name>
    <dbReference type="NCBI Taxonomy" id="2565926"/>
    <lineage>
        <taxon>Bacteria</taxon>
        <taxon>Bacillati</taxon>
        <taxon>Bacillota</taxon>
        <taxon>Bacilli</taxon>
        <taxon>Bacillales</taxon>
        <taxon>Paenibacillaceae</taxon>
        <taxon>Paenibacillus</taxon>
    </lineage>
</organism>
<sequence>MKCLNDGNVQVKQEKDGEDLRADCDHCFGLCCVSLCFSASEGFPIDKEAGQPCIQLQHDFRCNIHKSLSARGLKGCLAFDCFGAGQKVSQITFRGQDWRQFPDTAKSMFNAFLVMLQLHELMWYLTEVMTLQAGKPVHDEIRSLLEMTERWSLLPANELLELDMIEHRAHVNTLLIKTSELVRAEARSKQKHGTRPKKGGSARKVKMGRGADLIAADLRKVDLKGAYLRGAYLIAADLRGVNLRGADLIGADFRDADIRGADLSKSIFLTQSQINAAKGDDHTRLPLALTRPQHWDDPFVDGAFR</sequence>
<evidence type="ECO:0000313" key="1">
    <source>
        <dbReference type="EMBL" id="QCT02890.1"/>
    </source>
</evidence>
<dbReference type="OrthoDB" id="154708at2"/>
<dbReference type="PANTHER" id="PTHR47200:SF2">
    <property type="entry name" value="THYLAKOID LUMENAL 15 KDA PROTEIN 1, CHLOROPLASTIC"/>
    <property type="match status" value="1"/>
</dbReference>
<dbReference type="EMBL" id="CP040396">
    <property type="protein sequence ID" value="QCT02890.1"/>
    <property type="molecule type" value="Genomic_DNA"/>
</dbReference>
<reference evidence="1 2" key="1">
    <citation type="submission" date="2019-05" db="EMBL/GenBank/DDBJ databases">
        <authorList>
            <person name="Chen C."/>
        </authorList>
    </citation>
    <scope>NUCLEOTIDE SEQUENCE [LARGE SCALE GENOMIC DNA]</scope>
    <source>
        <strain evidence="1 2">HB172198</strain>
    </source>
</reference>
<dbReference type="InterPro" id="IPR001646">
    <property type="entry name" value="5peptide_repeat"/>
</dbReference>
<dbReference type="KEGG" id="palo:E6C60_2175"/>
<keyword evidence="2" id="KW-1185">Reference proteome</keyword>
<dbReference type="Proteomes" id="UP000300879">
    <property type="component" value="Chromosome"/>
</dbReference>
<dbReference type="InterPro" id="IPR044213">
    <property type="entry name" value="At2g44920-like"/>
</dbReference>
<gene>
    <name evidence="1" type="ORF">E6C60_2175</name>
</gene>
<dbReference type="Gene3D" id="2.160.20.80">
    <property type="entry name" value="E3 ubiquitin-protein ligase SopA"/>
    <property type="match status" value="1"/>
</dbReference>
<protein>
    <submittedName>
        <fullName evidence="1">Pentapeptide repeat protein</fullName>
    </submittedName>
</protein>